<feature type="region of interest" description="Disordered" evidence="1">
    <location>
        <begin position="86"/>
        <end position="107"/>
    </location>
</feature>
<dbReference type="EMBL" id="JH598462">
    <property type="status" value="NOT_ANNOTATED_CDS"/>
    <property type="molecule type" value="Genomic_DNA"/>
</dbReference>
<dbReference type="VEuPathDB" id="FungiDB:HpaG808007"/>
<feature type="chain" id="PRO_5004048821" description="RxLR effector candidate protein" evidence="2">
    <location>
        <begin position="25"/>
        <end position="593"/>
    </location>
</feature>
<keyword evidence="2" id="KW-0732">Signal</keyword>
<evidence type="ECO:0000313" key="3">
    <source>
        <dbReference type="EnsemblProtists" id="HpaP808007"/>
    </source>
</evidence>
<sequence>MDAAALFLLLLSAWGLHLAAPVVARDVIDSVPPIAAVEKQDKKAQYLHSTGVDKKGFARDGDKGFIRYKGILGRETSPEFIRSADDVEKEESLQAKDGGQGADSRLVENTNEKFESESQTAGLKMTSASIGVVVGAGGIDGIAGSAGILARSKDTIVSTGLGLTELSTPVDYEDVGATVERKGADTHARSHGLKISVGSIDLNVAASFEDIRTTPSISGSDVTVDSHKRRHDTGDKDLDACAGFDSTYVESGSPDVEISAASPDSRIAASSLDVDTPMGSLAAHPDSSSLDPTGSPGIDQVAQVTASPLNLEEFEKSSSIRVVVGFIEDNASTVNNESSGCIEEPSLTDDMKTAPCASKLVLARPKILARTTDDKLTVFNENLAVSKEASSMVNVTKSGSYGGRNEVVKVLSLAEQSISLSESKIGSERWNMYPGDSSRPTCEHRLFGSSCPSGYKTCVSTDSYKVSTSSATPYSVAEATFTLLAADIVGAFFNLGKEDPMTRKSNWWITISLPGGWRFVAWERTAVKVTLRNGNNDIVSAVRVYSCFDVTNDKNCDADTHRPNGFDEIKLRRPDVIRTFGKYYHGCVYQRTR</sequence>
<evidence type="ECO:0000256" key="1">
    <source>
        <dbReference type="SAM" id="MobiDB-lite"/>
    </source>
</evidence>
<reference evidence="4" key="1">
    <citation type="journal article" date="2010" name="Science">
        <title>Signatures of adaptation to obligate biotrophy in the Hyaloperonospora arabidopsidis genome.</title>
        <authorList>
            <person name="Baxter L."/>
            <person name="Tripathy S."/>
            <person name="Ishaque N."/>
            <person name="Boot N."/>
            <person name="Cabral A."/>
            <person name="Kemen E."/>
            <person name="Thines M."/>
            <person name="Ah-Fong A."/>
            <person name="Anderson R."/>
            <person name="Badejoko W."/>
            <person name="Bittner-Eddy P."/>
            <person name="Boore J.L."/>
            <person name="Chibucos M.C."/>
            <person name="Coates M."/>
            <person name="Dehal P."/>
            <person name="Delehaunty K."/>
            <person name="Dong S."/>
            <person name="Downton P."/>
            <person name="Dumas B."/>
            <person name="Fabro G."/>
            <person name="Fronick C."/>
            <person name="Fuerstenberg S.I."/>
            <person name="Fulton L."/>
            <person name="Gaulin E."/>
            <person name="Govers F."/>
            <person name="Hughes L."/>
            <person name="Humphray S."/>
            <person name="Jiang R.H."/>
            <person name="Judelson H."/>
            <person name="Kamoun S."/>
            <person name="Kyung K."/>
            <person name="Meijer H."/>
            <person name="Minx P."/>
            <person name="Morris P."/>
            <person name="Nelson J."/>
            <person name="Phuntumart V."/>
            <person name="Qutob D."/>
            <person name="Rehmany A."/>
            <person name="Rougon-Cardoso A."/>
            <person name="Ryden P."/>
            <person name="Torto-Alalibo T."/>
            <person name="Studholme D."/>
            <person name="Wang Y."/>
            <person name="Win J."/>
            <person name="Wood J."/>
            <person name="Clifton S.W."/>
            <person name="Rogers J."/>
            <person name="Van den Ackerveken G."/>
            <person name="Jones J.D."/>
            <person name="McDowell J.M."/>
            <person name="Beynon J."/>
            <person name="Tyler B.M."/>
        </authorList>
    </citation>
    <scope>NUCLEOTIDE SEQUENCE [LARGE SCALE GENOMIC DNA]</scope>
    <source>
        <strain evidence="4">Emoy2</strain>
    </source>
</reference>
<name>M4BNL9_HYAAE</name>
<evidence type="ECO:0000313" key="4">
    <source>
        <dbReference type="Proteomes" id="UP000011713"/>
    </source>
</evidence>
<feature type="signal peptide" evidence="2">
    <location>
        <begin position="1"/>
        <end position="24"/>
    </location>
</feature>
<protein>
    <recommendedName>
        <fullName evidence="5">RxLR effector candidate protein</fullName>
    </recommendedName>
</protein>
<dbReference type="eggNOG" id="KOG4428">
    <property type="taxonomic scope" value="Eukaryota"/>
</dbReference>
<evidence type="ECO:0000256" key="2">
    <source>
        <dbReference type="SAM" id="SignalP"/>
    </source>
</evidence>
<dbReference type="HOGENOM" id="CLU_460402_0_0_1"/>
<dbReference type="STRING" id="559515.M4BNL9"/>
<organism evidence="3 4">
    <name type="scientific">Hyaloperonospora arabidopsidis (strain Emoy2)</name>
    <name type="common">Downy mildew agent</name>
    <name type="synonym">Peronospora arabidopsidis</name>
    <dbReference type="NCBI Taxonomy" id="559515"/>
    <lineage>
        <taxon>Eukaryota</taxon>
        <taxon>Sar</taxon>
        <taxon>Stramenopiles</taxon>
        <taxon>Oomycota</taxon>
        <taxon>Peronosporomycetes</taxon>
        <taxon>Peronosporales</taxon>
        <taxon>Peronosporaceae</taxon>
        <taxon>Hyaloperonospora</taxon>
    </lineage>
</organism>
<accession>M4BNL9</accession>
<evidence type="ECO:0008006" key="5">
    <source>
        <dbReference type="Google" id="ProtNLM"/>
    </source>
</evidence>
<proteinExistence type="predicted"/>
<keyword evidence="4" id="KW-1185">Reference proteome</keyword>
<reference evidence="3" key="2">
    <citation type="submission" date="2015-06" db="UniProtKB">
        <authorList>
            <consortium name="EnsemblProtists"/>
        </authorList>
    </citation>
    <scope>IDENTIFICATION</scope>
    <source>
        <strain evidence="3">Emoy2</strain>
    </source>
</reference>
<dbReference type="InParanoid" id="M4BNL9"/>
<dbReference type="EnsemblProtists" id="HpaT808007">
    <property type="protein sequence ID" value="HpaP808007"/>
    <property type="gene ID" value="HpaG808007"/>
</dbReference>
<dbReference type="Proteomes" id="UP000011713">
    <property type="component" value="Unassembled WGS sequence"/>
</dbReference>
<dbReference type="AlphaFoldDB" id="M4BNL9"/>